<dbReference type="eggNOG" id="KOG0646">
    <property type="taxonomic scope" value="Eukaryota"/>
</dbReference>
<dbReference type="KEGG" id="bvg:104884571"/>
<accession>A0A0J8DWR3</accession>
<dbReference type="AlphaFoldDB" id="A0A0J8DWR3"/>
<keyword evidence="4" id="KW-0175">Coiled coil</keyword>
<keyword evidence="2" id="KW-0677">Repeat</keyword>
<gene>
    <name evidence="5" type="ORF">BVRB_009550</name>
</gene>
<feature type="repeat" description="WD" evidence="3">
    <location>
        <begin position="115"/>
        <end position="148"/>
    </location>
</feature>
<feature type="repeat" description="WD" evidence="3">
    <location>
        <begin position="168"/>
        <end position="211"/>
    </location>
</feature>
<evidence type="ECO:0000256" key="3">
    <source>
        <dbReference type="PROSITE-ProRule" id="PRU00221"/>
    </source>
</evidence>
<feature type="repeat" description="WD" evidence="3">
    <location>
        <begin position="262"/>
        <end position="303"/>
    </location>
</feature>
<dbReference type="PANTHER" id="PTHR18763:SF0">
    <property type="entry name" value="WD REPEAT-CONTAINING PROTEIN 18"/>
    <property type="match status" value="1"/>
</dbReference>
<feature type="coiled-coil region" evidence="4">
    <location>
        <begin position="390"/>
        <end position="417"/>
    </location>
</feature>
<dbReference type="GO" id="GO:0006364">
    <property type="term" value="P:rRNA processing"/>
    <property type="evidence" value="ECO:0007669"/>
    <property type="project" value="TreeGrafter"/>
</dbReference>
<dbReference type="OrthoDB" id="6252103at2759"/>
<dbReference type="OMA" id="GVNARIY"/>
<dbReference type="GO" id="GO:0120330">
    <property type="term" value="C:rixosome complex"/>
    <property type="evidence" value="ECO:0007669"/>
    <property type="project" value="TreeGrafter"/>
</dbReference>
<dbReference type="InterPro" id="IPR015943">
    <property type="entry name" value="WD40/YVTN_repeat-like_dom_sf"/>
</dbReference>
<dbReference type="Pfam" id="PF00400">
    <property type="entry name" value="WD40"/>
    <property type="match status" value="3"/>
</dbReference>
<dbReference type="InterPro" id="IPR036322">
    <property type="entry name" value="WD40_repeat_dom_sf"/>
</dbReference>
<sequence>MEVVMASSSTDGGVGCWDLQTGVEQLRYKSCLSPPHGLVSVGGRFFASAQLRQSSTFGSILYWSWHKPQPEVKSFPAEPIKPLVSNREGTYLIGGGASGDVIVWEVFTGRLLKKWHAHYGAVTCLALSDDESLLISGAEDGGVRVWSLFMMFDDARRKEARHDYVHSFRDHTLRVTDVKSGHGGSNAIIISASEDQTCKVWSLATGRLLRNIVFSSVIDAIAIDVGEYAFYAGGRDGKIYIAELNALTRCSTDYGKHILGFLTDSSRAVTSLAFCADGISLVSGSEDGKIRIWDTRTRNIVRMFRHAKGPVTNILVTRLSESILKSQATVGRRTLFMPPSLEKYANSSEELVGIKAFLGSDNSSNPVGVSYLTEQVLNKQIQEIQEQGSATAAEMEVERLKQENKRAMQMVQQWKNMYDNLHQFCVNELVDDSQAKLSNIRSS</sequence>
<dbReference type="InterPro" id="IPR020472">
    <property type="entry name" value="WD40_PAC1"/>
</dbReference>
<dbReference type="GO" id="GO:0005656">
    <property type="term" value="C:nuclear pre-replicative complex"/>
    <property type="evidence" value="ECO:0007669"/>
    <property type="project" value="TreeGrafter"/>
</dbReference>
<reference evidence="5 6" key="1">
    <citation type="journal article" date="2014" name="Nature">
        <title>The genome of the recently domesticated crop plant sugar beet (Beta vulgaris).</title>
        <authorList>
            <person name="Dohm J.C."/>
            <person name="Minoche A.E."/>
            <person name="Holtgrawe D."/>
            <person name="Capella-Gutierrez S."/>
            <person name="Zakrzewski F."/>
            <person name="Tafer H."/>
            <person name="Rupp O."/>
            <person name="Sorensen T.R."/>
            <person name="Stracke R."/>
            <person name="Reinhardt R."/>
            <person name="Goesmann A."/>
            <person name="Kraft T."/>
            <person name="Schulz B."/>
            <person name="Stadler P.F."/>
            <person name="Schmidt T."/>
            <person name="Gabaldon T."/>
            <person name="Lehrach H."/>
            <person name="Weisshaar B."/>
            <person name="Himmelbauer H."/>
        </authorList>
    </citation>
    <scope>NUCLEOTIDE SEQUENCE [LARGE SCALE GENOMIC DNA]</scope>
    <source>
        <tissue evidence="5">Taproot</tissue>
    </source>
</reference>
<evidence type="ECO:0000256" key="1">
    <source>
        <dbReference type="ARBA" id="ARBA00022574"/>
    </source>
</evidence>
<keyword evidence="1 3" id="KW-0853">WD repeat</keyword>
<dbReference type="PROSITE" id="PS50082">
    <property type="entry name" value="WD_REPEATS_2"/>
    <property type="match status" value="3"/>
</dbReference>
<proteinExistence type="predicted"/>
<dbReference type="InterPro" id="IPR045227">
    <property type="entry name" value="WDR18/Ipi3/RID3"/>
</dbReference>
<evidence type="ECO:0000256" key="4">
    <source>
        <dbReference type="SAM" id="Coils"/>
    </source>
</evidence>
<dbReference type="EMBL" id="KQ090489">
    <property type="protein sequence ID" value="KMS95300.1"/>
    <property type="molecule type" value="Genomic_DNA"/>
</dbReference>
<dbReference type="PRINTS" id="PR00320">
    <property type="entry name" value="GPROTEINBRPT"/>
</dbReference>
<dbReference type="GO" id="GO:0006261">
    <property type="term" value="P:DNA-templated DNA replication"/>
    <property type="evidence" value="ECO:0007669"/>
    <property type="project" value="TreeGrafter"/>
</dbReference>
<evidence type="ECO:0000313" key="5">
    <source>
        <dbReference type="EMBL" id="KMS95300.1"/>
    </source>
</evidence>
<dbReference type="PROSITE" id="PS50294">
    <property type="entry name" value="WD_REPEATS_REGION"/>
    <property type="match status" value="2"/>
</dbReference>
<dbReference type="PANTHER" id="PTHR18763">
    <property type="entry name" value="WD-REPEAT PROTEIN 18"/>
    <property type="match status" value="1"/>
</dbReference>
<dbReference type="PROSITE" id="PS00678">
    <property type="entry name" value="WD_REPEATS_1"/>
    <property type="match status" value="1"/>
</dbReference>
<dbReference type="Gene3D" id="2.130.10.10">
    <property type="entry name" value="YVTN repeat-like/Quinoprotein amine dehydrogenase"/>
    <property type="match status" value="2"/>
</dbReference>
<evidence type="ECO:0000313" key="6">
    <source>
        <dbReference type="Proteomes" id="UP000035740"/>
    </source>
</evidence>
<protein>
    <submittedName>
        <fullName evidence="5">Uncharacterized protein</fullName>
    </submittedName>
</protein>
<evidence type="ECO:0000256" key="2">
    <source>
        <dbReference type="ARBA" id="ARBA00022737"/>
    </source>
</evidence>
<dbReference type="InterPro" id="IPR019775">
    <property type="entry name" value="WD40_repeat_CS"/>
</dbReference>
<dbReference type="SMART" id="SM00320">
    <property type="entry name" value="WD40"/>
    <property type="match status" value="5"/>
</dbReference>
<name>A0A0J8DWR3_BETVV</name>
<dbReference type="FunFam" id="2.130.10.10:FF:000600">
    <property type="entry name" value="Protein ROOT INITIATION DEFECTIVE 3"/>
    <property type="match status" value="1"/>
</dbReference>
<dbReference type="SUPFAM" id="SSF50978">
    <property type="entry name" value="WD40 repeat-like"/>
    <property type="match status" value="1"/>
</dbReference>
<keyword evidence="6" id="KW-1185">Reference proteome</keyword>
<dbReference type="InterPro" id="IPR001680">
    <property type="entry name" value="WD40_rpt"/>
</dbReference>
<organism evidence="5 6">
    <name type="scientific">Beta vulgaris subsp. vulgaris</name>
    <name type="common">Beet</name>
    <dbReference type="NCBI Taxonomy" id="3555"/>
    <lineage>
        <taxon>Eukaryota</taxon>
        <taxon>Viridiplantae</taxon>
        <taxon>Streptophyta</taxon>
        <taxon>Embryophyta</taxon>
        <taxon>Tracheophyta</taxon>
        <taxon>Spermatophyta</taxon>
        <taxon>Magnoliopsida</taxon>
        <taxon>eudicotyledons</taxon>
        <taxon>Gunneridae</taxon>
        <taxon>Pentapetalae</taxon>
        <taxon>Caryophyllales</taxon>
        <taxon>Chenopodiaceae</taxon>
        <taxon>Betoideae</taxon>
        <taxon>Beta</taxon>
    </lineage>
</organism>
<dbReference type="Gramene" id="KMS95300">
    <property type="protein sequence ID" value="KMS95300"/>
    <property type="gene ID" value="BVRB_009550"/>
</dbReference>
<dbReference type="Proteomes" id="UP000035740">
    <property type="component" value="Unassembled WGS sequence"/>
</dbReference>
<dbReference type="GO" id="GO:1902184">
    <property type="term" value="P:negative regulation of shoot apical meristem development"/>
    <property type="evidence" value="ECO:0007669"/>
    <property type="project" value="EnsemblPlants"/>
</dbReference>